<gene>
    <name evidence="2" type="ORF">B8W66_04070</name>
</gene>
<evidence type="ECO:0000256" key="1">
    <source>
        <dbReference type="SAM" id="Coils"/>
    </source>
</evidence>
<name>A0A1X2LZJ1_9MYCO</name>
<keyword evidence="3" id="KW-1185">Reference proteome</keyword>
<dbReference type="EMBL" id="NCXP01000002">
    <property type="protein sequence ID" value="OSC42717.1"/>
    <property type="molecule type" value="Genomic_DNA"/>
</dbReference>
<accession>A0A1X2LZJ1</accession>
<dbReference type="RefSeq" id="WP_085323725.1">
    <property type="nucleotide sequence ID" value="NZ_NCXP01000002.1"/>
</dbReference>
<sequence length="306" mass="34761">MATEVPNFETQLRGYDRAQVTEYIRCIHSEVESRREHIRILETDRERAAAEVSQLRGEIERLSGPIDSVEGMSDRIARMMHVASDEARRIKSIAREEADALTHELRDEIEAARQNRAAANAALDEFQRDSAARREQILAEAKAEASELLTEARRDRAAASAALEEFQRGTAARRDQILADAKAEAEELLRTATNERDRLAEEFERRRSEEQSRLDQQIKSNWEQAEAHIANLKKDSRLKAAELITTAERNAQLISERTEAQVKELIRVRGEVLAALSEIQSRIETAVRRDRISIIKTPAESEEAQA</sequence>
<evidence type="ECO:0008006" key="4">
    <source>
        <dbReference type="Google" id="ProtNLM"/>
    </source>
</evidence>
<dbReference type="STRING" id="1430326.B8W66_04070"/>
<keyword evidence="1" id="KW-0175">Coiled coil</keyword>
<proteinExistence type="predicted"/>
<comment type="caution">
    <text evidence="2">The sequence shown here is derived from an EMBL/GenBank/DDBJ whole genome shotgun (WGS) entry which is preliminary data.</text>
</comment>
<dbReference type="Pfam" id="PF05103">
    <property type="entry name" value="DivIVA"/>
    <property type="match status" value="1"/>
</dbReference>
<organism evidence="2 3">
    <name type="scientific">Mycobacterium decipiens</name>
    <dbReference type="NCBI Taxonomy" id="1430326"/>
    <lineage>
        <taxon>Bacteria</taxon>
        <taxon>Bacillati</taxon>
        <taxon>Actinomycetota</taxon>
        <taxon>Actinomycetes</taxon>
        <taxon>Mycobacteriales</taxon>
        <taxon>Mycobacteriaceae</taxon>
        <taxon>Mycobacterium</taxon>
    </lineage>
</organism>
<reference evidence="2 3" key="1">
    <citation type="submission" date="2017-04" db="EMBL/GenBank/DDBJ databases">
        <title>The new phylogeny of genus Mycobacterium.</title>
        <authorList>
            <person name="Tortoli E."/>
            <person name="Trovato A."/>
            <person name="Cirillo D.M."/>
        </authorList>
    </citation>
    <scope>NUCLEOTIDE SEQUENCE [LARGE SCALE GENOMIC DNA]</scope>
    <source>
        <strain evidence="2 3">TBL 1200985</strain>
    </source>
</reference>
<evidence type="ECO:0000313" key="3">
    <source>
        <dbReference type="Proteomes" id="UP000193247"/>
    </source>
</evidence>
<dbReference type="AlphaFoldDB" id="A0A1X2LZJ1"/>
<evidence type="ECO:0000313" key="2">
    <source>
        <dbReference type="EMBL" id="OSC42717.1"/>
    </source>
</evidence>
<feature type="coiled-coil region" evidence="1">
    <location>
        <begin position="95"/>
        <end position="220"/>
    </location>
</feature>
<protein>
    <recommendedName>
        <fullName evidence="4">Cell division protein DivIVA</fullName>
    </recommendedName>
</protein>
<dbReference type="InterPro" id="IPR007793">
    <property type="entry name" value="DivIVA_fam"/>
</dbReference>
<dbReference type="Proteomes" id="UP000193247">
    <property type="component" value="Unassembled WGS sequence"/>
</dbReference>